<evidence type="ECO:0000313" key="2">
    <source>
        <dbReference type="Proteomes" id="UP000197446"/>
    </source>
</evidence>
<evidence type="ECO:0008006" key="3">
    <source>
        <dbReference type="Google" id="ProtNLM"/>
    </source>
</evidence>
<comment type="caution">
    <text evidence="1">The sequence shown here is derived from an EMBL/GenBank/DDBJ whole genome shotgun (WGS) entry which is preliminary data.</text>
</comment>
<dbReference type="Proteomes" id="UP000197446">
    <property type="component" value="Unassembled WGS sequence"/>
</dbReference>
<proteinExistence type="predicted"/>
<protein>
    <recommendedName>
        <fullName evidence="3">Nucleotidyltransferase</fullName>
    </recommendedName>
</protein>
<name>A0A254NL69_9BURK</name>
<dbReference type="Pfam" id="PF14907">
    <property type="entry name" value="NTP_transf_5"/>
    <property type="match status" value="1"/>
</dbReference>
<gene>
    <name evidence="1" type="ORF">CDO81_04285</name>
</gene>
<organism evidence="1 2">
    <name type="scientific">Roseateles puraquae</name>
    <dbReference type="NCBI Taxonomy" id="431059"/>
    <lineage>
        <taxon>Bacteria</taxon>
        <taxon>Pseudomonadati</taxon>
        <taxon>Pseudomonadota</taxon>
        <taxon>Betaproteobacteria</taxon>
        <taxon>Burkholderiales</taxon>
        <taxon>Sphaerotilaceae</taxon>
        <taxon>Roseateles</taxon>
    </lineage>
</organism>
<sequence>MHKRDELPAWPVVRRALARTTHRLAQEVAAPAAQAPAWNEFEWRIAMAVSVMHGVSGLLAGRLRWQGPAAWQAFLEEQLEQSRRREARARGLLRALDTEARLAGVPLLGLKGSALLALGLYAPGERPMSDVDLLVHPEHQDRADAVIRSTGYLPGIDSSRHRAYEPPGLGLARAFGEHESNPTKIELHVEIQERLPVRQVDITGELMPLRSAAGLQGYASAGALMRHLLLHTAGNVCNRCVRLIQLHDIAVLGAELDDADWQVALAPTTDGRPAWWAAPPLTLAVRLFPRQLDAQKIQRPLQTAQAACPAALRRSLPNRSLSADSLSHLDTPMLPGIEWSQSAPEALAFAWRRLRPPRDQRMTQRAVVQREAPLVASAWMHLPRWRKALSFVLGAPPRAQTVYHLHHALAYQPSSSA</sequence>
<accession>A0A254NL69</accession>
<dbReference type="RefSeq" id="WP_088481885.1">
    <property type="nucleotide sequence ID" value="NZ_NISI01000001.1"/>
</dbReference>
<evidence type="ECO:0000313" key="1">
    <source>
        <dbReference type="EMBL" id="OWR05678.1"/>
    </source>
</evidence>
<dbReference type="AlphaFoldDB" id="A0A254NL69"/>
<dbReference type="InterPro" id="IPR039498">
    <property type="entry name" value="NTP_transf_5"/>
</dbReference>
<dbReference type="OrthoDB" id="5992319at2"/>
<keyword evidence="2" id="KW-1185">Reference proteome</keyword>
<dbReference type="EMBL" id="NISI01000001">
    <property type="protein sequence ID" value="OWR05678.1"/>
    <property type="molecule type" value="Genomic_DNA"/>
</dbReference>
<reference evidence="1 2" key="1">
    <citation type="journal article" date="2007" name="Int. J. Syst. Evol. Microbiol.">
        <title>Description of Pelomonas aquatica sp. nov. and Pelomonas puraquae sp. nov., isolated from industrial and haemodialysis water.</title>
        <authorList>
            <person name="Gomila M."/>
            <person name="Bowien B."/>
            <person name="Falsen E."/>
            <person name="Moore E.R."/>
            <person name="Lalucat J."/>
        </authorList>
    </citation>
    <scope>NUCLEOTIDE SEQUENCE [LARGE SCALE GENOMIC DNA]</scope>
    <source>
        <strain evidence="1 2">CCUG 52769</strain>
    </source>
</reference>